<protein>
    <recommendedName>
        <fullName evidence="4">Transporter</fullName>
    </recommendedName>
</protein>
<dbReference type="EMBL" id="AYKW01000014">
    <property type="protein sequence ID" value="PIL30699.1"/>
    <property type="molecule type" value="Genomic_DNA"/>
</dbReference>
<gene>
    <name evidence="2" type="ORF">GSI_07403</name>
</gene>
<keyword evidence="3" id="KW-1185">Reference proteome</keyword>
<evidence type="ECO:0000256" key="1">
    <source>
        <dbReference type="SAM" id="Coils"/>
    </source>
</evidence>
<evidence type="ECO:0000313" key="2">
    <source>
        <dbReference type="EMBL" id="PIL30699.1"/>
    </source>
</evidence>
<dbReference type="OrthoDB" id="1232at2759"/>
<comment type="caution">
    <text evidence="2">The sequence shown here is derived from an EMBL/GenBank/DDBJ whole genome shotgun (WGS) entry which is preliminary data.</text>
</comment>
<keyword evidence="1" id="KW-0175">Coiled coil</keyword>
<name>A0A2G8SAB0_9APHY</name>
<proteinExistence type="predicted"/>
<feature type="coiled-coil region" evidence="1">
    <location>
        <begin position="50"/>
        <end position="84"/>
    </location>
</feature>
<evidence type="ECO:0000313" key="3">
    <source>
        <dbReference type="Proteomes" id="UP000230002"/>
    </source>
</evidence>
<dbReference type="STRING" id="1077348.A0A2G8SAB0"/>
<dbReference type="AlphaFoldDB" id="A0A2G8SAB0"/>
<evidence type="ECO:0008006" key="4">
    <source>
        <dbReference type="Google" id="ProtNLM"/>
    </source>
</evidence>
<accession>A0A2G8SAB0</accession>
<sequence>MSSAVSSYADLPAIRSALFNNPPDTVPPTDELEILHAELTAYKVKSLELAKKAGDDIRTIEESMRRLKEKEKGKAKAIQKAERERACACNHLHLSRAF</sequence>
<organism evidence="2 3">
    <name type="scientific">Ganoderma sinense ZZ0214-1</name>
    <dbReference type="NCBI Taxonomy" id="1077348"/>
    <lineage>
        <taxon>Eukaryota</taxon>
        <taxon>Fungi</taxon>
        <taxon>Dikarya</taxon>
        <taxon>Basidiomycota</taxon>
        <taxon>Agaricomycotina</taxon>
        <taxon>Agaricomycetes</taxon>
        <taxon>Polyporales</taxon>
        <taxon>Polyporaceae</taxon>
        <taxon>Ganoderma</taxon>
    </lineage>
</organism>
<reference evidence="2 3" key="1">
    <citation type="journal article" date="2015" name="Sci. Rep.">
        <title>Chromosome-level genome map provides insights into diverse defense mechanisms in the medicinal fungus Ganoderma sinense.</title>
        <authorList>
            <person name="Zhu Y."/>
            <person name="Xu J."/>
            <person name="Sun C."/>
            <person name="Zhou S."/>
            <person name="Xu H."/>
            <person name="Nelson D.R."/>
            <person name="Qian J."/>
            <person name="Song J."/>
            <person name="Luo H."/>
            <person name="Xiang L."/>
            <person name="Li Y."/>
            <person name="Xu Z."/>
            <person name="Ji A."/>
            <person name="Wang L."/>
            <person name="Lu S."/>
            <person name="Hayward A."/>
            <person name="Sun W."/>
            <person name="Li X."/>
            <person name="Schwartz D.C."/>
            <person name="Wang Y."/>
            <person name="Chen S."/>
        </authorList>
    </citation>
    <scope>NUCLEOTIDE SEQUENCE [LARGE SCALE GENOMIC DNA]</scope>
    <source>
        <strain evidence="2 3">ZZ0214-1</strain>
    </source>
</reference>
<dbReference type="Proteomes" id="UP000230002">
    <property type="component" value="Unassembled WGS sequence"/>
</dbReference>